<evidence type="ECO:0000256" key="3">
    <source>
        <dbReference type="ARBA" id="ARBA00022801"/>
    </source>
</evidence>
<evidence type="ECO:0000259" key="11">
    <source>
        <dbReference type="SMART" id="SM00479"/>
    </source>
</evidence>
<accession>I3J0Q6</accession>
<reference evidence="12" key="2">
    <citation type="submission" date="2025-08" db="UniProtKB">
        <authorList>
            <consortium name="Ensembl"/>
        </authorList>
    </citation>
    <scope>IDENTIFICATION</scope>
</reference>
<dbReference type="STRING" id="8128.ENSONIP00000002446"/>
<dbReference type="Gene3D" id="3.30.420.10">
    <property type="entry name" value="Ribonuclease H-like superfamily/Ribonuclease H"/>
    <property type="match status" value="1"/>
</dbReference>
<comment type="function">
    <text evidence="6">3'-to-5'exoribonuclease that preferentially degrades DNA and RNA oligonucleotides composed of only two nucleotides. Binds and degrades longer oligonucleotides with a lower affinity. Plays dual roles in mitochondria, scavenging nanoRNAs (small RNA oligonucleotides of &lt;5 nucleotides) that are produced by the degradosome and clearing short RNAs that are generated by RNA processing. Essential for correct initiation of mitochondrial transcription, degrading mitochondrial RNA dinucleotides to prevent RNA-primed transcription at non-canonical sites in the mitochondrial genome. Essential for embryonic development.</text>
</comment>
<reference evidence="13" key="1">
    <citation type="submission" date="2012-01" db="EMBL/GenBank/DDBJ databases">
        <title>The Genome Sequence of Oreochromis niloticus (Nile Tilapia).</title>
        <authorList>
            <consortium name="Broad Institute Genome Assembly Team"/>
            <consortium name="Broad Institute Sequencing Platform"/>
            <person name="Di Palma F."/>
            <person name="Johnson J."/>
            <person name="Lander E.S."/>
            <person name="Lindblad-Toh K."/>
        </authorList>
    </citation>
    <scope>NUCLEOTIDE SEQUENCE [LARGE SCALE GENOMIC DNA]</scope>
</reference>
<dbReference type="Proteomes" id="UP000005207">
    <property type="component" value="Linkage group LG5"/>
</dbReference>
<dbReference type="InterPro" id="IPR036397">
    <property type="entry name" value="RNaseH_sf"/>
</dbReference>
<dbReference type="GO" id="GO:0003676">
    <property type="term" value="F:nucleic acid binding"/>
    <property type="evidence" value="ECO:0007669"/>
    <property type="project" value="InterPro"/>
</dbReference>
<dbReference type="HOGENOM" id="CLU_064761_1_1_1"/>
<dbReference type="InterPro" id="IPR013520">
    <property type="entry name" value="Ribonucl_H"/>
</dbReference>
<feature type="region of interest" description="Disordered" evidence="10">
    <location>
        <begin position="233"/>
        <end position="255"/>
    </location>
</feature>
<keyword evidence="2" id="KW-0540">Nuclease</keyword>
<dbReference type="GO" id="GO:0000175">
    <property type="term" value="F:3'-5'-RNA exonuclease activity"/>
    <property type="evidence" value="ECO:0007669"/>
    <property type="project" value="InterPro"/>
</dbReference>
<dbReference type="AlphaFoldDB" id="I3J0Q6"/>
<evidence type="ECO:0000256" key="6">
    <source>
        <dbReference type="ARBA" id="ARBA00057450"/>
    </source>
</evidence>
<evidence type="ECO:0000256" key="2">
    <source>
        <dbReference type="ARBA" id="ARBA00022722"/>
    </source>
</evidence>
<dbReference type="GeneTree" id="ENSGT00390000009255"/>
<dbReference type="Ensembl" id="ENSONIT00000002447.2">
    <property type="protein sequence ID" value="ENSONIP00000002446.2"/>
    <property type="gene ID" value="ENSONIG00000001954.2"/>
</dbReference>
<keyword evidence="13" id="KW-1185">Reference proteome</keyword>
<comment type="similarity">
    <text evidence="1">Belongs to the oligoribonuclease family.</text>
</comment>
<dbReference type="PANTHER" id="PTHR11046">
    <property type="entry name" value="OLIGORIBONUCLEASE, MITOCHONDRIAL"/>
    <property type="match status" value="1"/>
</dbReference>
<dbReference type="GO" id="GO:0005739">
    <property type="term" value="C:mitochondrion"/>
    <property type="evidence" value="ECO:0007669"/>
    <property type="project" value="TreeGrafter"/>
</dbReference>
<evidence type="ECO:0000256" key="4">
    <source>
        <dbReference type="ARBA" id="ARBA00022839"/>
    </source>
</evidence>
<reference evidence="12" key="3">
    <citation type="submission" date="2025-09" db="UniProtKB">
        <authorList>
            <consortium name="Ensembl"/>
        </authorList>
    </citation>
    <scope>IDENTIFICATION</scope>
</reference>
<dbReference type="SMART" id="SM00479">
    <property type="entry name" value="EXOIII"/>
    <property type="match status" value="1"/>
</dbReference>
<dbReference type="InterPro" id="IPR012337">
    <property type="entry name" value="RNaseH-like_sf"/>
</dbReference>
<evidence type="ECO:0000256" key="10">
    <source>
        <dbReference type="SAM" id="MobiDB-lite"/>
    </source>
</evidence>
<keyword evidence="4" id="KW-0269">Exonuclease</keyword>
<protein>
    <recommendedName>
        <fullName evidence="7">Oligoribonuclease, mitochondrial</fullName>
    </recommendedName>
    <alternativeName>
        <fullName evidence="8">RNA exonuclease 2 homolog</fullName>
    </alternativeName>
    <alternativeName>
        <fullName evidence="9">Small fragment nuclease</fullName>
    </alternativeName>
</protein>
<evidence type="ECO:0000256" key="5">
    <source>
        <dbReference type="ARBA" id="ARBA00046824"/>
    </source>
</evidence>
<dbReference type="InParanoid" id="I3J0Q6"/>
<dbReference type="eggNOG" id="KOG3242">
    <property type="taxonomic scope" value="Eukaryota"/>
</dbReference>
<dbReference type="FunFam" id="3.30.420.10:FF:000003">
    <property type="entry name" value="Oligoribonuclease"/>
    <property type="match status" value="1"/>
</dbReference>
<organism evidence="12 13">
    <name type="scientific">Oreochromis niloticus</name>
    <name type="common">Nile tilapia</name>
    <name type="synonym">Tilapia nilotica</name>
    <dbReference type="NCBI Taxonomy" id="8128"/>
    <lineage>
        <taxon>Eukaryota</taxon>
        <taxon>Metazoa</taxon>
        <taxon>Chordata</taxon>
        <taxon>Craniata</taxon>
        <taxon>Vertebrata</taxon>
        <taxon>Euteleostomi</taxon>
        <taxon>Actinopterygii</taxon>
        <taxon>Neopterygii</taxon>
        <taxon>Teleostei</taxon>
        <taxon>Neoteleostei</taxon>
        <taxon>Acanthomorphata</taxon>
        <taxon>Ovalentaria</taxon>
        <taxon>Cichlomorphae</taxon>
        <taxon>Cichliformes</taxon>
        <taxon>Cichlidae</taxon>
        <taxon>African cichlids</taxon>
        <taxon>Pseudocrenilabrinae</taxon>
        <taxon>Oreochromini</taxon>
        <taxon>Oreochromis</taxon>
    </lineage>
</organism>
<evidence type="ECO:0000256" key="1">
    <source>
        <dbReference type="ARBA" id="ARBA00009921"/>
    </source>
</evidence>
<dbReference type="InterPro" id="IPR022894">
    <property type="entry name" value="Oligoribonuclease"/>
</dbReference>
<dbReference type="NCBIfam" id="NF003765">
    <property type="entry name" value="PRK05359.1"/>
    <property type="match status" value="1"/>
</dbReference>
<proteinExistence type="inferred from homology"/>
<keyword evidence="3" id="KW-0378">Hydrolase</keyword>
<dbReference type="FunCoup" id="I3J0Q6">
    <property type="interactions" value="1644"/>
</dbReference>
<dbReference type="SUPFAM" id="SSF53098">
    <property type="entry name" value="Ribonuclease H-like"/>
    <property type="match status" value="1"/>
</dbReference>
<comment type="subunit">
    <text evidence="5">Homodimer. Homotetramer.</text>
</comment>
<evidence type="ECO:0000313" key="12">
    <source>
        <dbReference type="Ensembl" id="ENSONIP00000002446.2"/>
    </source>
</evidence>
<evidence type="ECO:0000313" key="13">
    <source>
        <dbReference type="Proteomes" id="UP000005207"/>
    </source>
</evidence>
<sequence>MATKTGSGLTMPVCSRSSAWVLATFRRSLFALSVGKAALSRPGSPLLAPAAGQASTRGSMSATGMSQRMVWVDLEMTGLDVEKDQIIEMACLITDSDLNILAEGPNLIIKQPDELLEGMSEWCKEHHGKSGLTQAVRDSKITLEQAEYEFLSFVRQHTPPGQCPLAGNSVHADKRFLDKYMPQFMYHLHYRIIDVSTIKELSRNECPRIHGSDAGFQKNTKWCLTRKQHTERWRTSGRASRSCSTTEPTSSKRQRRIARLLKTEAAV</sequence>
<evidence type="ECO:0000256" key="7">
    <source>
        <dbReference type="ARBA" id="ARBA00068437"/>
    </source>
</evidence>
<dbReference type="PANTHER" id="PTHR11046:SF0">
    <property type="entry name" value="OLIGORIBONUCLEASE, MITOCHONDRIAL"/>
    <property type="match status" value="1"/>
</dbReference>
<evidence type="ECO:0000256" key="9">
    <source>
        <dbReference type="ARBA" id="ARBA00079573"/>
    </source>
</evidence>
<gene>
    <name evidence="12" type="primary">REXO2</name>
    <name evidence="12" type="synonym">smfn</name>
</gene>
<feature type="compositionally biased region" description="Polar residues" evidence="10">
    <location>
        <begin position="237"/>
        <end position="251"/>
    </location>
</feature>
<dbReference type="CDD" id="cd06135">
    <property type="entry name" value="Orn"/>
    <property type="match status" value="1"/>
</dbReference>
<dbReference type="Pfam" id="PF00929">
    <property type="entry name" value="RNase_T"/>
    <property type="match status" value="1"/>
</dbReference>
<name>I3J0Q6_ORENI</name>
<evidence type="ECO:0000256" key="8">
    <source>
        <dbReference type="ARBA" id="ARBA00079509"/>
    </source>
</evidence>
<feature type="domain" description="Exonuclease" evidence="11">
    <location>
        <begin position="68"/>
        <end position="233"/>
    </location>
</feature>